<evidence type="ECO:0000313" key="3">
    <source>
        <dbReference type="Proteomes" id="UP000255467"/>
    </source>
</evidence>
<dbReference type="Proteomes" id="UP000255467">
    <property type="component" value="Unassembled WGS sequence"/>
</dbReference>
<accession>A0A378YVE5</accession>
<organism evidence="2 3">
    <name type="scientific">Nocardia otitidiscaviarum</name>
    <dbReference type="NCBI Taxonomy" id="1823"/>
    <lineage>
        <taxon>Bacteria</taxon>
        <taxon>Bacillati</taxon>
        <taxon>Actinomycetota</taxon>
        <taxon>Actinomycetes</taxon>
        <taxon>Mycobacteriales</taxon>
        <taxon>Nocardiaceae</taxon>
        <taxon>Nocardia</taxon>
    </lineage>
</organism>
<evidence type="ECO:0000313" key="2">
    <source>
        <dbReference type="EMBL" id="SUA80399.1"/>
    </source>
</evidence>
<keyword evidence="1" id="KW-0812">Transmembrane</keyword>
<sequence length="78" mass="8248">MTEDLLGTSRHRTMTSVPSPVMAALVLIGFVFVAGLFLGVLLFGAREGLPKTVVVCPAPGTENVAAWPRECPREVVAP</sequence>
<protein>
    <submittedName>
        <fullName evidence="2">Uncharacterized protein</fullName>
    </submittedName>
</protein>
<gene>
    <name evidence="2" type="ORF">NCTC1934_04257</name>
</gene>
<dbReference type="RefSeq" id="WP_147287139.1">
    <property type="nucleotide sequence ID" value="NZ_UGRY01000002.1"/>
</dbReference>
<feature type="transmembrane region" description="Helical" evidence="1">
    <location>
        <begin position="20"/>
        <end position="43"/>
    </location>
</feature>
<dbReference type="AlphaFoldDB" id="A0A378YVE5"/>
<reference evidence="2 3" key="1">
    <citation type="submission" date="2018-06" db="EMBL/GenBank/DDBJ databases">
        <authorList>
            <consortium name="Pathogen Informatics"/>
            <person name="Doyle S."/>
        </authorList>
    </citation>
    <scope>NUCLEOTIDE SEQUENCE [LARGE SCALE GENOMIC DNA]</scope>
    <source>
        <strain evidence="2 3">NCTC1934</strain>
    </source>
</reference>
<keyword evidence="1" id="KW-0472">Membrane</keyword>
<evidence type="ECO:0000256" key="1">
    <source>
        <dbReference type="SAM" id="Phobius"/>
    </source>
</evidence>
<keyword evidence="3" id="KW-1185">Reference proteome</keyword>
<dbReference type="OrthoDB" id="4571835at2"/>
<keyword evidence="1" id="KW-1133">Transmembrane helix</keyword>
<proteinExistence type="predicted"/>
<name>A0A378YVE5_9NOCA</name>
<dbReference type="EMBL" id="UGRY01000002">
    <property type="protein sequence ID" value="SUA80399.1"/>
    <property type="molecule type" value="Genomic_DNA"/>
</dbReference>